<dbReference type="PANTHER" id="PTHR33908:SF11">
    <property type="entry name" value="MEMBRANE PROTEIN"/>
    <property type="match status" value="1"/>
</dbReference>
<feature type="transmembrane region" description="Helical" evidence="8">
    <location>
        <begin position="182"/>
        <end position="199"/>
    </location>
</feature>
<dbReference type="AlphaFoldDB" id="A0A6J5Y8I7"/>
<proteinExistence type="predicted"/>
<keyword evidence="7 8" id="KW-0472">Membrane</keyword>
<evidence type="ECO:0000256" key="3">
    <source>
        <dbReference type="ARBA" id="ARBA00022676"/>
    </source>
</evidence>
<evidence type="ECO:0000256" key="6">
    <source>
        <dbReference type="ARBA" id="ARBA00022989"/>
    </source>
</evidence>
<keyword evidence="4" id="KW-0808">Transferase</keyword>
<dbReference type="InterPro" id="IPR050297">
    <property type="entry name" value="LipidA_mod_glycosyltrf_83"/>
</dbReference>
<organism evidence="10">
    <name type="scientific">freshwater metagenome</name>
    <dbReference type="NCBI Taxonomy" id="449393"/>
    <lineage>
        <taxon>unclassified sequences</taxon>
        <taxon>metagenomes</taxon>
        <taxon>ecological metagenomes</taxon>
    </lineage>
</organism>
<evidence type="ECO:0000256" key="2">
    <source>
        <dbReference type="ARBA" id="ARBA00022475"/>
    </source>
</evidence>
<feature type="transmembrane region" description="Helical" evidence="8">
    <location>
        <begin position="18"/>
        <end position="39"/>
    </location>
</feature>
<dbReference type="GO" id="GO:0005886">
    <property type="term" value="C:plasma membrane"/>
    <property type="evidence" value="ECO:0007669"/>
    <property type="project" value="UniProtKB-SubCell"/>
</dbReference>
<protein>
    <submittedName>
        <fullName evidence="10">Unannotated protein</fullName>
    </submittedName>
</protein>
<dbReference type="EMBL" id="CAEMXZ010000004">
    <property type="protein sequence ID" value="CAB4322454.1"/>
    <property type="molecule type" value="Genomic_DNA"/>
</dbReference>
<evidence type="ECO:0000256" key="4">
    <source>
        <dbReference type="ARBA" id="ARBA00022679"/>
    </source>
</evidence>
<feature type="transmembrane region" description="Helical" evidence="8">
    <location>
        <begin position="151"/>
        <end position="170"/>
    </location>
</feature>
<name>A0A6J5Y8I7_9ZZZZ</name>
<dbReference type="PANTHER" id="PTHR33908">
    <property type="entry name" value="MANNOSYLTRANSFERASE YKCB-RELATED"/>
    <property type="match status" value="1"/>
</dbReference>
<feature type="domain" description="Glycosyltransferase RgtA/B/C/D-like" evidence="9">
    <location>
        <begin position="107"/>
        <end position="263"/>
    </location>
</feature>
<reference evidence="10" key="1">
    <citation type="submission" date="2020-05" db="EMBL/GenBank/DDBJ databases">
        <authorList>
            <person name="Chiriac C."/>
            <person name="Salcher M."/>
            <person name="Ghai R."/>
            <person name="Kavagutti S V."/>
        </authorList>
    </citation>
    <scope>NUCLEOTIDE SEQUENCE</scope>
</reference>
<dbReference type="InterPro" id="IPR038731">
    <property type="entry name" value="RgtA/B/C-like"/>
</dbReference>
<keyword evidence="6 8" id="KW-1133">Transmembrane helix</keyword>
<gene>
    <name evidence="10" type="ORF">UFOPK1392_00188</name>
</gene>
<evidence type="ECO:0000256" key="7">
    <source>
        <dbReference type="ARBA" id="ARBA00023136"/>
    </source>
</evidence>
<dbReference type="GO" id="GO:0008610">
    <property type="term" value="P:lipid biosynthetic process"/>
    <property type="evidence" value="ECO:0007669"/>
    <property type="project" value="UniProtKB-ARBA"/>
</dbReference>
<keyword evidence="2" id="KW-1003">Cell membrane</keyword>
<feature type="transmembrane region" description="Helical" evidence="8">
    <location>
        <begin position="375"/>
        <end position="397"/>
    </location>
</feature>
<sequence length="472" mass="51541">MVVTEAGPESTRNASRRFLLILGLIMLVAFGARVANLAVTQWDEAPTGDARFYSETAKLLVEGRGYIDPFRYLEGYPDLTERRELDHFGQPIIVELPPGLEQPTMSHPPAWSMALAGARLLGVDTPNQQRLLGVFLGTLGVGLIGLAGRELFGPGVGLIAAGFASIYGFLILNDASLMSESLVVMFVPVATVVAVRWWRSPTLRLATSLGVLAAVGGLLRAELIVYTPLVLIGALVVRRFPWRRTLGHGALAALVMALLLAPWIVRNLTSFAEPMVLSQTGTTLAQTNCDATYYGDKLGYWELYCGGIVPATSPDAIPDESQRDVLRRSQAFDYIAAHRVRFITVAVPVRVLRMFNLFGPVQTAKYDVVVEGRNLQASLVSLAEYYVVAALAVGGVVIALRRRLALYVILLWPALVVMVAVLGFGNNRYRVTCEPTFFWLAGLAVYWAFGRIREARRRSDSATTQNTAISVS</sequence>
<evidence type="ECO:0000256" key="5">
    <source>
        <dbReference type="ARBA" id="ARBA00022692"/>
    </source>
</evidence>
<evidence type="ECO:0000256" key="8">
    <source>
        <dbReference type="SAM" id="Phobius"/>
    </source>
</evidence>
<keyword evidence="3" id="KW-0328">Glycosyltransferase</keyword>
<evidence type="ECO:0000256" key="1">
    <source>
        <dbReference type="ARBA" id="ARBA00004651"/>
    </source>
</evidence>
<keyword evidence="5 8" id="KW-0812">Transmembrane</keyword>
<dbReference type="GO" id="GO:0016763">
    <property type="term" value="F:pentosyltransferase activity"/>
    <property type="evidence" value="ECO:0007669"/>
    <property type="project" value="TreeGrafter"/>
</dbReference>
<feature type="transmembrane region" description="Helical" evidence="8">
    <location>
        <begin position="404"/>
        <end position="424"/>
    </location>
</feature>
<feature type="transmembrane region" description="Helical" evidence="8">
    <location>
        <begin position="436"/>
        <end position="452"/>
    </location>
</feature>
<accession>A0A6J5Y8I7</accession>
<comment type="subcellular location">
    <subcellularLocation>
        <location evidence="1">Cell membrane</location>
        <topology evidence="1">Multi-pass membrane protein</topology>
    </subcellularLocation>
</comment>
<feature type="transmembrane region" description="Helical" evidence="8">
    <location>
        <begin position="249"/>
        <end position="265"/>
    </location>
</feature>
<dbReference type="Pfam" id="PF13231">
    <property type="entry name" value="PMT_2"/>
    <property type="match status" value="1"/>
</dbReference>
<evidence type="ECO:0000259" key="9">
    <source>
        <dbReference type="Pfam" id="PF13231"/>
    </source>
</evidence>
<evidence type="ECO:0000313" key="10">
    <source>
        <dbReference type="EMBL" id="CAB4322454.1"/>
    </source>
</evidence>
<feature type="transmembrane region" description="Helical" evidence="8">
    <location>
        <begin position="211"/>
        <end position="237"/>
    </location>
</feature>